<dbReference type="GO" id="GO:0006405">
    <property type="term" value="P:RNA export from nucleus"/>
    <property type="evidence" value="ECO:0007669"/>
    <property type="project" value="TreeGrafter"/>
</dbReference>
<organism evidence="5 6">
    <name type="scientific">Cryptotermes secundus</name>
    <dbReference type="NCBI Taxonomy" id="105785"/>
    <lineage>
        <taxon>Eukaryota</taxon>
        <taxon>Metazoa</taxon>
        <taxon>Ecdysozoa</taxon>
        <taxon>Arthropoda</taxon>
        <taxon>Hexapoda</taxon>
        <taxon>Insecta</taxon>
        <taxon>Pterygota</taxon>
        <taxon>Neoptera</taxon>
        <taxon>Polyneoptera</taxon>
        <taxon>Dictyoptera</taxon>
        <taxon>Blattodea</taxon>
        <taxon>Blattoidea</taxon>
        <taxon>Termitoidae</taxon>
        <taxon>Kalotermitidae</taxon>
        <taxon>Cryptotermitinae</taxon>
        <taxon>Cryptotermes</taxon>
    </lineage>
</organism>
<keyword evidence="6" id="KW-1185">Reference proteome</keyword>
<comment type="caution">
    <text evidence="5">The sequence shown here is derived from an EMBL/GenBank/DDBJ whole genome shotgun (WGS) entry which is preliminary data.</text>
</comment>
<evidence type="ECO:0000259" key="4">
    <source>
        <dbReference type="Pfam" id="PF19273"/>
    </source>
</evidence>
<dbReference type="InterPro" id="IPR011989">
    <property type="entry name" value="ARM-like"/>
</dbReference>
<dbReference type="Gene3D" id="1.25.10.10">
    <property type="entry name" value="Leucine-rich Repeat Variant"/>
    <property type="match status" value="1"/>
</dbReference>
<accession>A0A2J7Q556</accession>
<proteinExistence type="inferred from homology"/>
<feature type="domain" description="Exportin-1/Importin-beta-like" evidence="3">
    <location>
        <begin position="112"/>
        <end position="272"/>
    </location>
</feature>
<dbReference type="EMBL" id="NEVH01018372">
    <property type="protein sequence ID" value="PNF23710.1"/>
    <property type="molecule type" value="Genomic_DNA"/>
</dbReference>
<dbReference type="GO" id="GO:0006611">
    <property type="term" value="P:protein export from nucleus"/>
    <property type="evidence" value="ECO:0007669"/>
    <property type="project" value="InterPro"/>
</dbReference>
<dbReference type="Proteomes" id="UP000235965">
    <property type="component" value="Unassembled WGS sequence"/>
</dbReference>
<evidence type="ECO:0000259" key="3">
    <source>
        <dbReference type="Pfam" id="PF08389"/>
    </source>
</evidence>
<dbReference type="InterPro" id="IPR001494">
    <property type="entry name" value="Importin-beta_N"/>
</dbReference>
<name>A0A2J7Q556_9NEOP</name>
<evidence type="ECO:0000313" key="6">
    <source>
        <dbReference type="Proteomes" id="UP000235965"/>
    </source>
</evidence>
<dbReference type="OrthoDB" id="2215036at2759"/>
<dbReference type="InterPro" id="IPR045478">
    <property type="entry name" value="Exportin-5_C"/>
</dbReference>
<feature type="domain" description="Exportin-5 C-terminal" evidence="4">
    <location>
        <begin position="314"/>
        <end position="1160"/>
    </location>
</feature>
<reference evidence="5 6" key="1">
    <citation type="submission" date="2017-12" db="EMBL/GenBank/DDBJ databases">
        <title>Hemimetabolous genomes reveal molecular basis of termite eusociality.</title>
        <authorList>
            <person name="Harrison M.C."/>
            <person name="Jongepier E."/>
            <person name="Robertson H.M."/>
            <person name="Arning N."/>
            <person name="Bitard-Feildel T."/>
            <person name="Chao H."/>
            <person name="Childers C.P."/>
            <person name="Dinh H."/>
            <person name="Doddapaneni H."/>
            <person name="Dugan S."/>
            <person name="Gowin J."/>
            <person name="Greiner C."/>
            <person name="Han Y."/>
            <person name="Hu H."/>
            <person name="Hughes D.S.T."/>
            <person name="Huylmans A.-K."/>
            <person name="Kemena C."/>
            <person name="Kremer L.P.M."/>
            <person name="Lee S.L."/>
            <person name="Lopez-Ezquerra A."/>
            <person name="Mallet L."/>
            <person name="Monroy-Kuhn J.M."/>
            <person name="Moser A."/>
            <person name="Murali S.C."/>
            <person name="Muzny D.M."/>
            <person name="Otani S."/>
            <person name="Piulachs M.-D."/>
            <person name="Poelchau M."/>
            <person name="Qu J."/>
            <person name="Schaub F."/>
            <person name="Wada-Katsumata A."/>
            <person name="Worley K.C."/>
            <person name="Xie Q."/>
            <person name="Ylla G."/>
            <person name="Poulsen M."/>
            <person name="Gibbs R.A."/>
            <person name="Schal C."/>
            <person name="Richards S."/>
            <person name="Belles X."/>
            <person name="Korb J."/>
            <person name="Bornberg-Bauer E."/>
        </authorList>
    </citation>
    <scope>NUCLEOTIDE SEQUENCE [LARGE SCALE GENOMIC DNA]</scope>
    <source>
        <tissue evidence="5">Whole body</tissue>
    </source>
</reference>
<evidence type="ECO:0000256" key="1">
    <source>
        <dbReference type="ARBA" id="ARBA00009466"/>
    </source>
</evidence>
<dbReference type="FunFam" id="1.25.10.10:FF:000588">
    <property type="entry name" value="exportin-5 isoform X2"/>
    <property type="match status" value="1"/>
</dbReference>
<dbReference type="GO" id="GO:0042565">
    <property type="term" value="C:RNA nuclear export complex"/>
    <property type="evidence" value="ECO:0007669"/>
    <property type="project" value="TreeGrafter"/>
</dbReference>
<dbReference type="Pfam" id="PF08389">
    <property type="entry name" value="Xpo1"/>
    <property type="match status" value="1"/>
</dbReference>
<dbReference type="InterPro" id="IPR016024">
    <property type="entry name" value="ARM-type_fold"/>
</dbReference>
<dbReference type="GO" id="GO:0031267">
    <property type="term" value="F:small GTPase binding"/>
    <property type="evidence" value="ECO:0007669"/>
    <property type="project" value="InterPro"/>
</dbReference>
<feature type="domain" description="Importin N-terminal" evidence="2">
    <location>
        <begin position="33"/>
        <end position="99"/>
    </location>
</feature>
<dbReference type="FunCoup" id="A0A2J7Q556">
    <property type="interactions" value="2070"/>
</dbReference>
<comment type="similarity">
    <text evidence="1">Belongs to the exportin family.</text>
</comment>
<dbReference type="InParanoid" id="A0A2J7Q556"/>
<dbReference type="PANTHER" id="PTHR11223">
    <property type="entry name" value="EXPORTIN 1/5"/>
    <property type="match status" value="1"/>
</dbReference>
<dbReference type="GO" id="GO:0005049">
    <property type="term" value="F:nuclear export signal receptor activity"/>
    <property type="evidence" value="ECO:0007669"/>
    <property type="project" value="InterPro"/>
</dbReference>
<evidence type="ECO:0000259" key="2">
    <source>
        <dbReference type="Pfam" id="PF03810"/>
    </source>
</evidence>
<dbReference type="InterPro" id="IPR045065">
    <property type="entry name" value="XPO1/5"/>
</dbReference>
<dbReference type="GO" id="GO:0005737">
    <property type="term" value="C:cytoplasm"/>
    <property type="evidence" value="ECO:0007669"/>
    <property type="project" value="TreeGrafter"/>
</dbReference>
<protein>
    <submittedName>
        <fullName evidence="5">Exportin-5</fullName>
    </submittedName>
</protein>
<dbReference type="Pfam" id="PF03810">
    <property type="entry name" value="IBN_N"/>
    <property type="match status" value="1"/>
</dbReference>
<dbReference type="GO" id="GO:0005634">
    <property type="term" value="C:nucleus"/>
    <property type="evidence" value="ECO:0007669"/>
    <property type="project" value="TreeGrafter"/>
</dbReference>
<dbReference type="AlphaFoldDB" id="A0A2J7Q556"/>
<dbReference type="PANTHER" id="PTHR11223:SF3">
    <property type="entry name" value="EXPORTIN-5"/>
    <property type="match status" value="1"/>
</dbReference>
<dbReference type="SUPFAM" id="SSF48371">
    <property type="entry name" value="ARM repeat"/>
    <property type="match status" value="1"/>
</dbReference>
<evidence type="ECO:0000313" key="5">
    <source>
        <dbReference type="EMBL" id="PNF23710.1"/>
    </source>
</evidence>
<dbReference type="Pfam" id="PF19273">
    <property type="entry name" value="Exportin-5"/>
    <property type="match status" value="1"/>
</dbReference>
<gene>
    <name evidence="5" type="ORF">B7P43_G02483</name>
</gene>
<dbReference type="GO" id="GO:0003723">
    <property type="term" value="F:RNA binding"/>
    <property type="evidence" value="ECO:0007669"/>
    <property type="project" value="TreeGrafter"/>
</dbReference>
<dbReference type="InterPro" id="IPR013598">
    <property type="entry name" value="Exportin-1/Importin-b-like"/>
</dbReference>
<sequence>MVMADIAKVAEELARAVELTMDPCLPQQQRMEAYTACERFKETSPLCVQCGLYLAQQSNLSHFVRHFGLQLMEHCVKFRWNQMSQQEKLFIKENAMKLLERGIEPQLQELVHIKDALSRVIVEMIKREWPQQWSSLLAELQNACTHGGSQTELVLFVFLRLAEDVALLQTLESHQRRRDIYQALTANMGEIFAFFRHLILEHFHAIKRLHEESQESELKMHARVVQVVLLTLTGFIEWVSINHIMANDGRLVQILCLLLEDERFQAGAVECLLQVVSRKGRVEERMPLLVLFSAEVMRSIFKAADVASSKSLDERHYHFLKRLTLVLTGLGTQLCMLWGKDDGLNVRPPHFSTYLDAILTFSRHPSLTLVYYANSLWMSFFKHEQISKDKVFRTFIPKWVECTAPKITRVSYPSSRCTNIRETGAYACLDYDSEEEFAQFFHQCRSELLQTFRQTTLVAPLVTFSYVQQWLATRIQKSMAEQGTECNSQSPTYLEWEALSQILESVLSRILVPSERPSVTSGLRLLEICLNYEPSDPLLLSTLLSCVSALFVFLSMTTAERSANLLPRVLDKIFAALVFTQPGQGKDSRSRVVKNVRMHAASLMVKIAQKYPLLLLPVFDQVYATIQGLSKDPEQLSRLERVTLQEALLLLSNHFCDYERQTRFIGEVIGSGAEEWIMLSSKAFKSPRDFMTFVGLDRPPVEPSSDDLNGQNRSHILFYVNLFLAVVKRCSWPEDPDRAARGGFVMAHTETGNPLCRNPAASHVIPLVPHFLTLLKVFNGLWTPDALSALSEGYRGAHMMLEVERSNVLGTPCSASFVDHIDVSHPRAQTPLERMQHFLTMVHDTTYHILGNMGPSLGRDFYQMEDLVPNMLMTVFSNLDVVPDYRLRPLVRSFLRPFVCSCPPVCYESVLLPILAHICPYMFSHLNDKWQYIAQLYESGGMDEENTDTQEMLEDMLNRTVTREYLDVLKVVLVGGSSEVVCNAMEQDDAECTRPNTASLQAEVVSELGTLTLRNEATCQSVTLCVLRALCWNDSTASLKAANLTGPMVRQLSSDGSLTPDVAAHIMACVLQALQLHGQHESNLGSLLALGAQLYEILRPSFPNIVEVMNQIPNCNPQELQKLDEKILSTNQKGNKVEKTKKDIFKRLTSQLIGQSVSQLFRKEVCIAELPRLEPPRRYKTPRVDETESELGICKLFKNGESV</sequence>
<dbReference type="STRING" id="105785.A0A2J7Q556"/>